<feature type="region of interest" description="Disordered" evidence="9">
    <location>
        <begin position="424"/>
        <end position="505"/>
    </location>
</feature>
<keyword evidence="4 8" id="KW-0697">Rotamase</keyword>
<dbReference type="SMART" id="SM00360">
    <property type="entry name" value="RRM"/>
    <property type="match status" value="1"/>
</dbReference>
<evidence type="ECO:0000256" key="5">
    <source>
        <dbReference type="ARBA" id="ARBA00023235"/>
    </source>
</evidence>
<dbReference type="EC" id="5.2.1.8" evidence="8"/>
<dbReference type="GO" id="GO:0005634">
    <property type="term" value="C:nucleus"/>
    <property type="evidence" value="ECO:0007669"/>
    <property type="project" value="UniProtKB-SubCell"/>
</dbReference>
<sequence>MAVMIETVLGNVVIDLLVDEEDLEPLCQNFIELCANGVYRGCLLYNIQPRCLAQTGDPRGDGTGGVAAEKFRSCDSKFIIWEGRRRKHNAIGLVSMVSMGKVSGGKGERRVYGSQFIFTLRGDDLEHLDQGGHCVIGEVAEGIEILEAMNTLYLDENGRPWQDVRLIATHVLFNPYKIDKEEILNTASSNIANTIISPPAEEVVSARVPHGTTPEDEFKGMDETTRARYEAEKKAKSQAQVLEMIGDLPHADVQVPKNDLFVAKLNKVTEDRDLEIIFSRFGKIKSCNIVRDWKTGDSLNFAFISFESEAACVEAYKKMNNVLVDDSRIKVDFSQSVAKLWSRYTLQYKGAAAREQRLRNTINTHQQTNRDNYGPSNSINSSLPANSRVNINSELTQQSDYSISQQHHEKQPEENVRHNHSKINNHFSSHHESRADGESRRDRQRNSFHFADDEDESEKKKTKKRRHHHHHHGRDDEFYHQGRDHRDLDTKRPRSPASYHRRHHK</sequence>
<accession>A0A7S3NMG2</accession>
<keyword evidence="5 8" id="KW-0413">Isomerase</keyword>
<dbReference type="CDD" id="cd12235">
    <property type="entry name" value="RRM_PPIL4"/>
    <property type="match status" value="1"/>
</dbReference>
<protein>
    <recommendedName>
        <fullName evidence="8">Peptidyl-prolyl cis-trans isomerase</fullName>
        <shortName evidence="8">PPIase</shortName>
        <ecNumber evidence="8">5.2.1.8</ecNumber>
    </recommendedName>
</protein>
<dbReference type="InterPro" id="IPR000504">
    <property type="entry name" value="RRM_dom"/>
</dbReference>
<comment type="catalytic activity">
    <reaction evidence="1 8">
        <text>[protein]-peptidylproline (omega=180) = [protein]-peptidylproline (omega=0)</text>
        <dbReference type="Rhea" id="RHEA:16237"/>
        <dbReference type="Rhea" id="RHEA-COMP:10747"/>
        <dbReference type="Rhea" id="RHEA-COMP:10748"/>
        <dbReference type="ChEBI" id="CHEBI:83833"/>
        <dbReference type="ChEBI" id="CHEBI:83834"/>
        <dbReference type="EC" id="5.2.1.8"/>
    </reaction>
</comment>
<comment type="function">
    <text evidence="8">PPIases accelerate the folding of proteins. It catalyzes the cis-trans isomerization of proline imidic peptide bonds in oligopeptides.</text>
</comment>
<keyword evidence="6 8" id="KW-0539">Nucleus</keyword>
<dbReference type="PANTHER" id="PTHR45843">
    <property type="entry name" value="PEPTIDYL-PROLYL CIS-TRANS ISOMERASE-LIKE 4"/>
    <property type="match status" value="1"/>
</dbReference>
<evidence type="ECO:0000256" key="1">
    <source>
        <dbReference type="ARBA" id="ARBA00000971"/>
    </source>
</evidence>
<comment type="subcellular location">
    <subcellularLocation>
        <location evidence="2 8">Nucleus</location>
    </subcellularLocation>
</comment>
<evidence type="ECO:0000259" key="11">
    <source>
        <dbReference type="PROSITE" id="PS50102"/>
    </source>
</evidence>
<dbReference type="SUPFAM" id="SSF54928">
    <property type="entry name" value="RNA-binding domain, RBD"/>
    <property type="match status" value="1"/>
</dbReference>
<feature type="compositionally biased region" description="Basic and acidic residues" evidence="9">
    <location>
        <begin position="473"/>
        <end position="492"/>
    </location>
</feature>
<comment type="similarity">
    <text evidence="8">Belongs to the cyclophilin-type PPIase family. PPIL4 subfamily.</text>
</comment>
<dbReference type="InterPro" id="IPR002130">
    <property type="entry name" value="Cyclophilin-type_PPIase_dom"/>
</dbReference>
<gene>
    <name evidence="12" type="ORF">ALAG00032_LOCUS10544</name>
</gene>
<dbReference type="InterPro" id="IPR012677">
    <property type="entry name" value="Nucleotide-bd_a/b_plait_sf"/>
</dbReference>
<evidence type="ECO:0000256" key="7">
    <source>
        <dbReference type="PROSITE-ProRule" id="PRU00176"/>
    </source>
</evidence>
<dbReference type="Gene3D" id="3.30.70.330">
    <property type="match status" value="1"/>
</dbReference>
<evidence type="ECO:0000256" key="9">
    <source>
        <dbReference type="SAM" id="MobiDB-lite"/>
    </source>
</evidence>
<keyword evidence="3 7" id="KW-0694">RNA-binding</keyword>
<dbReference type="InterPro" id="IPR035979">
    <property type="entry name" value="RBD_domain_sf"/>
</dbReference>
<evidence type="ECO:0000256" key="6">
    <source>
        <dbReference type="ARBA" id="ARBA00023242"/>
    </source>
</evidence>
<evidence type="ECO:0000256" key="3">
    <source>
        <dbReference type="ARBA" id="ARBA00022884"/>
    </source>
</evidence>
<dbReference type="Pfam" id="PF00076">
    <property type="entry name" value="RRM_1"/>
    <property type="match status" value="1"/>
</dbReference>
<dbReference type="PROSITE" id="PS50102">
    <property type="entry name" value="RRM"/>
    <property type="match status" value="1"/>
</dbReference>
<feature type="region of interest" description="Disordered" evidence="9">
    <location>
        <begin position="363"/>
        <end position="385"/>
    </location>
</feature>
<evidence type="ECO:0000256" key="2">
    <source>
        <dbReference type="ARBA" id="ARBA00004123"/>
    </source>
</evidence>
<dbReference type="InterPro" id="IPR029000">
    <property type="entry name" value="Cyclophilin-like_dom_sf"/>
</dbReference>
<dbReference type="PROSITE" id="PS50072">
    <property type="entry name" value="CSA_PPIASE_2"/>
    <property type="match status" value="1"/>
</dbReference>
<dbReference type="Gene3D" id="2.40.100.10">
    <property type="entry name" value="Cyclophilin-like"/>
    <property type="match status" value="1"/>
</dbReference>
<dbReference type="EMBL" id="HBIJ01015810">
    <property type="protein sequence ID" value="CAE0369780.1"/>
    <property type="molecule type" value="Transcribed_RNA"/>
</dbReference>
<evidence type="ECO:0000256" key="4">
    <source>
        <dbReference type="ARBA" id="ARBA00023110"/>
    </source>
</evidence>
<proteinExistence type="inferred from homology"/>
<dbReference type="SUPFAM" id="SSF50891">
    <property type="entry name" value="Cyclophilin-like"/>
    <property type="match status" value="1"/>
</dbReference>
<dbReference type="PANTHER" id="PTHR45843:SF1">
    <property type="entry name" value="PEPTIDYL-PROLYL CIS-TRANS ISOMERASE-LIKE 4"/>
    <property type="match status" value="1"/>
</dbReference>
<dbReference type="GO" id="GO:0003755">
    <property type="term" value="F:peptidyl-prolyl cis-trans isomerase activity"/>
    <property type="evidence" value="ECO:0007669"/>
    <property type="project" value="UniProtKB-UniRule"/>
</dbReference>
<evidence type="ECO:0000256" key="8">
    <source>
        <dbReference type="RuleBase" id="RU365081"/>
    </source>
</evidence>
<evidence type="ECO:0000259" key="10">
    <source>
        <dbReference type="PROSITE" id="PS50072"/>
    </source>
</evidence>
<organism evidence="12">
    <name type="scientific">Aureoumbra lagunensis</name>
    <dbReference type="NCBI Taxonomy" id="44058"/>
    <lineage>
        <taxon>Eukaryota</taxon>
        <taxon>Sar</taxon>
        <taxon>Stramenopiles</taxon>
        <taxon>Ochrophyta</taxon>
        <taxon>Pelagophyceae</taxon>
        <taxon>Pelagomonadales</taxon>
        <taxon>Aureoumbra</taxon>
    </lineage>
</organism>
<feature type="compositionally biased region" description="Basic residues" evidence="9">
    <location>
        <begin position="460"/>
        <end position="472"/>
    </location>
</feature>
<feature type="domain" description="RRM" evidence="11">
    <location>
        <begin position="258"/>
        <end position="336"/>
    </location>
</feature>
<dbReference type="InterPro" id="IPR035542">
    <property type="entry name" value="CRIP"/>
</dbReference>
<reference evidence="12" key="1">
    <citation type="submission" date="2021-01" db="EMBL/GenBank/DDBJ databases">
        <authorList>
            <person name="Corre E."/>
            <person name="Pelletier E."/>
            <person name="Niang G."/>
            <person name="Scheremetjew M."/>
            <person name="Finn R."/>
            <person name="Kale V."/>
            <person name="Holt S."/>
            <person name="Cochrane G."/>
            <person name="Meng A."/>
            <person name="Brown T."/>
            <person name="Cohen L."/>
        </authorList>
    </citation>
    <scope>NUCLEOTIDE SEQUENCE</scope>
    <source>
        <strain evidence="12">CCMP1510</strain>
    </source>
</reference>
<evidence type="ECO:0000313" key="12">
    <source>
        <dbReference type="EMBL" id="CAE0369780.1"/>
    </source>
</evidence>
<feature type="domain" description="PPIase cyclophilin-type" evidence="10">
    <location>
        <begin position="9"/>
        <end position="171"/>
    </location>
</feature>
<dbReference type="AlphaFoldDB" id="A0A7S3NMG2"/>
<dbReference type="Pfam" id="PF00160">
    <property type="entry name" value="Pro_isomerase"/>
    <property type="match status" value="1"/>
</dbReference>
<feature type="compositionally biased region" description="Basic and acidic residues" evidence="9">
    <location>
        <begin position="429"/>
        <end position="445"/>
    </location>
</feature>
<name>A0A7S3NMG2_9STRA</name>
<dbReference type="GO" id="GO:0003723">
    <property type="term" value="F:RNA binding"/>
    <property type="evidence" value="ECO:0007669"/>
    <property type="project" value="UniProtKB-UniRule"/>
</dbReference>